<organism evidence="1">
    <name type="scientific">Solanum chacoense</name>
    <name type="common">Chaco potato</name>
    <dbReference type="NCBI Taxonomy" id="4108"/>
    <lineage>
        <taxon>Eukaryota</taxon>
        <taxon>Viridiplantae</taxon>
        <taxon>Streptophyta</taxon>
        <taxon>Embryophyta</taxon>
        <taxon>Tracheophyta</taxon>
        <taxon>Spermatophyta</taxon>
        <taxon>Magnoliopsida</taxon>
        <taxon>eudicotyledons</taxon>
        <taxon>Gunneridae</taxon>
        <taxon>Pentapetalae</taxon>
        <taxon>asterids</taxon>
        <taxon>lamiids</taxon>
        <taxon>Solanales</taxon>
        <taxon>Solanaceae</taxon>
        <taxon>Solanoideae</taxon>
        <taxon>Solaneae</taxon>
        <taxon>Solanum</taxon>
    </lineage>
</organism>
<reference evidence="1" key="1">
    <citation type="submission" date="2015-12" db="EMBL/GenBank/DDBJ databases">
        <title>Gene expression during late stages of embryo sac development: a critical building block for successful pollen-pistil interactions.</title>
        <authorList>
            <person name="Liu Y."/>
            <person name="Joly V."/>
            <person name="Sabar M."/>
            <person name="Matton D.P."/>
        </authorList>
    </citation>
    <scope>NUCLEOTIDE SEQUENCE</scope>
</reference>
<dbReference type="EMBL" id="GEDG01034872">
    <property type="protein sequence ID" value="JAP09511.1"/>
    <property type="molecule type" value="Transcribed_RNA"/>
</dbReference>
<proteinExistence type="predicted"/>
<protein>
    <submittedName>
        <fullName evidence="1">Putative ovule protein</fullName>
    </submittedName>
</protein>
<evidence type="ECO:0000313" key="1">
    <source>
        <dbReference type="EMBL" id="JAP09511.1"/>
    </source>
</evidence>
<dbReference type="AlphaFoldDB" id="A0A0V0GP49"/>
<sequence>MMLFSFFYEKVTKQLTQAMEVVGTCGKGTLSSGETSNKPSITSIYDDVVVGFEKHAEIIMKKLIRGTKERDLITIYGMPGLVKQLWQKRYTTIPLLLITLMLKHGVLCHKHMIGGRYWLRFSNKL</sequence>
<name>A0A0V0GP49_SOLCH</name>
<accession>A0A0V0GP49</accession>